<feature type="transmembrane region" description="Helical" evidence="7">
    <location>
        <begin position="125"/>
        <end position="143"/>
    </location>
</feature>
<keyword evidence="5 7" id="KW-0472">Membrane</keyword>
<comment type="caution">
    <text evidence="8">The sequence shown here is derived from an EMBL/GenBank/DDBJ whole genome shotgun (WGS) entry which is preliminary data.</text>
</comment>
<dbReference type="RefSeq" id="XP_062637925.1">
    <property type="nucleotide sequence ID" value="XM_062780396.1"/>
</dbReference>
<feature type="region of interest" description="Disordered" evidence="6">
    <location>
        <begin position="1"/>
        <end position="86"/>
    </location>
</feature>
<dbReference type="EMBL" id="MU853576">
    <property type="protein sequence ID" value="KAK4144554.1"/>
    <property type="molecule type" value="Genomic_DNA"/>
</dbReference>
<keyword evidence="4 7" id="KW-1133">Transmembrane helix</keyword>
<dbReference type="GeneID" id="87817009"/>
<evidence type="ECO:0000256" key="1">
    <source>
        <dbReference type="ARBA" id="ARBA00004370"/>
    </source>
</evidence>
<keyword evidence="9" id="KW-1185">Reference proteome</keyword>
<evidence type="ECO:0000313" key="8">
    <source>
        <dbReference type="EMBL" id="KAK4144554.1"/>
    </source>
</evidence>
<name>A0AAN6V4D2_9PEZI</name>
<feature type="compositionally biased region" description="Pro residues" evidence="6">
    <location>
        <begin position="18"/>
        <end position="31"/>
    </location>
</feature>
<proteinExistence type="inferred from homology"/>
<feature type="compositionally biased region" description="Polar residues" evidence="6">
    <location>
        <begin position="54"/>
        <end position="77"/>
    </location>
</feature>
<evidence type="ECO:0000256" key="2">
    <source>
        <dbReference type="ARBA" id="ARBA00009530"/>
    </source>
</evidence>
<evidence type="ECO:0000256" key="6">
    <source>
        <dbReference type="SAM" id="MobiDB-lite"/>
    </source>
</evidence>
<gene>
    <name evidence="8" type="ORF">C8A04DRAFT_27742</name>
</gene>
<comment type="similarity">
    <text evidence="2">Belongs to the UPF0057 (PMP3) family.</text>
</comment>
<evidence type="ECO:0000256" key="5">
    <source>
        <dbReference type="ARBA" id="ARBA00023136"/>
    </source>
</evidence>
<evidence type="ECO:0008006" key="10">
    <source>
        <dbReference type="Google" id="ProtNLM"/>
    </source>
</evidence>
<feature type="transmembrane region" description="Helical" evidence="7">
    <location>
        <begin position="149"/>
        <end position="169"/>
    </location>
</feature>
<dbReference type="Pfam" id="PF01679">
    <property type="entry name" value="Pmp3"/>
    <property type="match status" value="1"/>
</dbReference>
<evidence type="ECO:0000256" key="7">
    <source>
        <dbReference type="SAM" id="Phobius"/>
    </source>
</evidence>
<dbReference type="PANTHER" id="PTHR21659:SF112">
    <property type="entry name" value="PROTEIN SNA2-RELATED"/>
    <property type="match status" value="1"/>
</dbReference>
<reference evidence="8" key="2">
    <citation type="submission" date="2023-05" db="EMBL/GenBank/DDBJ databases">
        <authorList>
            <consortium name="Lawrence Berkeley National Laboratory"/>
            <person name="Steindorff A."/>
            <person name="Hensen N."/>
            <person name="Bonometti L."/>
            <person name="Westerberg I."/>
            <person name="Brannstrom I.O."/>
            <person name="Guillou S."/>
            <person name="Cros-Aarteil S."/>
            <person name="Calhoun S."/>
            <person name="Haridas S."/>
            <person name="Kuo A."/>
            <person name="Mondo S."/>
            <person name="Pangilinan J."/>
            <person name="Riley R."/>
            <person name="Labutti K."/>
            <person name="Andreopoulos B."/>
            <person name="Lipzen A."/>
            <person name="Chen C."/>
            <person name="Yanf M."/>
            <person name="Daum C."/>
            <person name="Ng V."/>
            <person name="Clum A."/>
            <person name="Ohm R."/>
            <person name="Martin F."/>
            <person name="Silar P."/>
            <person name="Natvig D."/>
            <person name="Lalanne C."/>
            <person name="Gautier V."/>
            <person name="Ament-Velasquez S.L."/>
            <person name="Kruys A."/>
            <person name="Hutchinson M.I."/>
            <person name="Powell A.J."/>
            <person name="Barry K."/>
            <person name="Miller A.N."/>
            <person name="Grigoriev I.V."/>
            <person name="Debuchy R."/>
            <person name="Gladieux P."/>
            <person name="Thoren M.H."/>
            <person name="Johannesson H."/>
        </authorList>
    </citation>
    <scope>NUCLEOTIDE SEQUENCE</scope>
    <source>
        <strain evidence="8">CBS 141.50</strain>
    </source>
</reference>
<organism evidence="8 9">
    <name type="scientific">Dichotomopilus funicola</name>
    <dbReference type="NCBI Taxonomy" id="1934379"/>
    <lineage>
        <taxon>Eukaryota</taxon>
        <taxon>Fungi</taxon>
        <taxon>Dikarya</taxon>
        <taxon>Ascomycota</taxon>
        <taxon>Pezizomycotina</taxon>
        <taxon>Sordariomycetes</taxon>
        <taxon>Sordariomycetidae</taxon>
        <taxon>Sordariales</taxon>
        <taxon>Chaetomiaceae</taxon>
        <taxon>Dichotomopilus</taxon>
    </lineage>
</organism>
<dbReference type="Proteomes" id="UP001302676">
    <property type="component" value="Unassembled WGS sequence"/>
</dbReference>
<dbReference type="GO" id="GO:0016020">
    <property type="term" value="C:membrane"/>
    <property type="evidence" value="ECO:0007669"/>
    <property type="project" value="UniProtKB-SubCell"/>
</dbReference>
<feature type="compositionally biased region" description="Low complexity" evidence="6">
    <location>
        <begin position="1"/>
        <end position="17"/>
    </location>
</feature>
<dbReference type="AlphaFoldDB" id="A0AAN6V4D2"/>
<dbReference type="PANTHER" id="PTHR21659">
    <property type="entry name" value="HYDROPHOBIC PROTEIN RCI2 LOW TEMPERATURE AND SALT RESPONSIVE PROTEIN LTI6 -RELATED"/>
    <property type="match status" value="1"/>
</dbReference>
<evidence type="ECO:0000256" key="4">
    <source>
        <dbReference type="ARBA" id="ARBA00022989"/>
    </source>
</evidence>
<evidence type="ECO:0000256" key="3">
    <source>
        <dbReference type="ARBA" id="ARBA00022692"/>
    </source>
</evidence>
<evidence type="ECO:0000313" key="9">
    <source>
        <dbReference type="Proteomes" id="UP001302676"/>
    </source>
</evidence>
<comment type="subcellular location">
    <subcellularLocation>
        <location evidence="1">Membrane</location>
    </subcellularLocation>
</comment>
<protein>
    <recommendedName>
        <fullName evidence="10">Plasma membrane proteolipid 3</fullName>
    </recommendedName>
</protein>
<reference evidence="8" key="1">
    <citation type="journal article" date="2023" name="Mol. Phylogenet. Evol.">
        <title>Genome-scale phylogeny and comparative genomics of the fungal order Sordariales.</title>
        <authorList>
            <person name="Hensen N."/>
            <person name="Bonometti L."/>
            <person name="Westerberg I."/>
            <person name="Brannstrom I.O."/>
            <person name="Guillou S."/>
            <person name="Cros-Aarteil S."/>
            <person name="Calhoun S."/>
            <person name="Haridas S."/>
            <person name="Kuo A."/>
            <person name="Mondo S."/>
            <person name="Pangilinan J."/>
            <person name="Riley R."/>
            <person name="LaButti K."/>
            <person name="Andreopoulos B."/>
            <person name="Lipzen A."/>
            <person name="Chen C."/>
            <person name="Yan M."/>
            <person name="Daum C."/>
            <person name="Ng V."/>
            <person name="Clum A."/>
            <person name="Steindorff A."/>
            <person name="Ohm R.A."/>
            <person name="Martin F."/>
            <person name="Silar P."/>
            <person name="Natvig D.O."/>
            <person name="Lalanne C."/>
            <person name="Gautier V."/>
            <person name="Ament-Velasquez S.L."/>
            <person name="Kruys A."/>
            <person name="Hutchinson M.I."/>
            <person name="Powell A.J."/>
            <person name="Barry K."/>
            <person name="Miller A.N."/>
            <person name="Grigoriev I.V."/>
            <person name="Debuchy R."/>
            <person name="Gladieux P."/>
            <person name="Hiltunen Thoren M."/>
            <person name="Johannesson H."/>
        </authorList>
    </citation>
    <scope>NUCLEOTIDE SEQUENCE</scope>
    <source>
        <strain evidence="8">CBS 141.50</strain>
    </source>
</reference>
<keyword evidence="3 7" id="KW-0812">Transmembrane</keyword>
<accession>A0AAN6V4D2</accession>
<sequence length="173" mass="18105">MNSSISTPAVPTSTGTPSPTPISPETNPTPAPTATAPSQADNVTPEAPHHLSPPSITKPTVSPVTATPVSSAATSDTPIVEAPATPSPDVTAYLLKTVAHGNNNVKSSKKSGSTSFKMGHRTRKVILWVSSFFCPPLAVYLRRGSRHDLGLNILLTILGWIPGVLHAMYHISK</sequence>
<dbReference type="InterPro" id="IPR000612">
    <property type="entry name" value="PMP3"/>
</dbReference>